<reference evidence="1 2" key="1">
    <citation type="submission" date="2021-06" db="EMBL/GenBank/DDBJ databases">
        <title>Genome sequence of Babesia caballi.</title>
        <authorList>
            <person name="Yamagishi J."/>
            <person name="Kidaka T."/>
            <person name="Ochi A."/>
        </authorList>
    </citation>
    <scope>NUCLEOTIDE SEQUENCE [LARGE SCALE GENOMIC DNA]</scope>
    <source>
        <strain evidence="1">USDA-D6B2</strain>
    </source>
</reference>
<accession>A0AAV4LN17</accession>
<keyword evidence="2" id="KW-1185">Reference proteome</keyword>
<sequence>MHLLLIEKVAAATSVGELASQSKEALGAGSLLYDPPGNDAPGSDAGAVSMTIFGALRDAAGALIGHQNLQLDVLLGIGALSRVPRRVVQRELAVLAES</sequence>
<dbReference type="AlphaFoldDB" id="A0AAV4LN17"/>
<comment type="caution">
    <text evidence="1">The sequence shown here is derived from an EMBL/GenBank/DDBJ whole genome shotgun (WGS) entry which is preliminary data.</text>
</comment>
<dbReference type="RefSeq" id="XP_067713028.1">
    <property type="nucleotide sequence ID" value="XM_067856927.1"/>
</dbReference>
<protein>
    <submittedName>
        <fullName evidence="1">ROK family protein</fullName>
    </submittedName>
</protein>
<organism evidence="1 2">
    <name type="scientific">Babesia caballi</name>
    <dbReference type="NCBI Taxonomy" id="5871"/>
    <lineage>
        <taxon>Eukaryota</taxon>
        <taxon>Sar</taxon>
        <taxon>Alveolata</taxon>
        <taxon>Apicomplexa</taxon>
        <taxon>Aconoidasida</taxon>
        <taxon>Piroplasmida</taxon>
        <taxon>Babesiidae</taxon>
        <taxon>Babesia</taxon>
    </lineage>
</organism>
<gene>
    <name evidence="1" type="ORF">BcabD6B2_03920</name>
</gene>
<evidence type="ECO:0000313" key="1">
    <source>
        <dbReference type="EMBL" id="GIX60957.1"/>
    </source>
</evidence>
<proteinExistence type="predicted"/>
<name>A0AAV4LN17_BABCB</name>
<dbReference type="GeneID" id="94192440"/>
<dbReference type="EMBL" id="BPLF01000001">
    <property type="protein sequence ID" value="GIX60957.1"/>
    <property type="molecule type" value="Genomic_DNA"/>
</dbReference>
<evidence type="ECO:0000313" key="2">
    <source>
        <dbReference type="Proteomes" id="UP001497744"/>
    </source>
</evidence>
<dbReference type="Proteomes" id="UP001497744">
    <property type="component" value="Unassembled WGS sequence"/>
</dbReference>